<dbReference type="SUPFAM" id="SSF100910">
    <property type="entry name" value="Chemosensory protein Csp2"/>
    <property type="match status" value="1"/>
</dbReference>
<sequence length="144" mass="16740">MHSINKLTFVILITCIIFFVQISAREEEASEETKKYTTKYDNIDIDGIMKNERLLKAYVGCLLDRNPCSPDAMELKRNLPDALATNCSSCSEAQKTAADKLSHYLIDERPETWSLLEKKYDPDGEYRRLYQDNKFNNVNQKYLD</sequence>
<dbReference type="PANTHER" id="PTHR11257">
    <property type="entry name" value="CHEMOSENSORY PROTEIN-RELATED"/>
    <property type="match status" value="1"/>
</dbReference>
<dbReference type="Pfam" id="PF03392">
    <property type="entry name" value="OS-D"/>
    <property type="match status" value="1"/>
</dbReference>
<feature type="chain" id="PRO_5046019430" evidence="1">
    <location>
        <begin position="25"/>
        <end position="144"/>
    </location>
</feature>
<protein>
    <submittedName>
        <fullName evidence="3">Ejaculatory bulb-specific protein 3-like</fullName>
    </submittedName>
</protein>
<proteinExistence type="predicted"/>
<organism evidence="2 3">
    <name type="scientific">Polistes dominula</name>
    <name type="common">European paper wasp</name>
    <name type="synonym">Vespa dominula</name>
    <dbReference type="NCBI Taxonomy" id="743375"/>
    <lineage>
        <taxon>Eukaryota</taxon>
        <taxon>Metazoa</taxon>
        <taxon>Ecdysozoa</taxon>
        <taxon>Arthropoda</taxon>
        <taxon>Hexapoda</taxon>
        <taxon>Insecta</taxon>
        <taxon>Pterygota</taxon>
        <taxon>Neoptera</taxon>
        <taxon>Endopterygota</taxon>
        <taxon>Hymenoptera</taxon>
        <taxon>Apocrita</taxon>
        <taxon>Aculeata</taxon>
        <taxon>Vespoidea</taxon>
        <taxon>Vespidae</taxon>
        <taxon>Polistinae</taxon>
        <taxon>Polistini</taxon>
        <taxon>Polistes</taxon>
    </lineage>
</organism>
<evidence type="ECO:0000256" key="1">
    <source>
        <dbReference type="SAM" id="SignalP"/>
    </source>
</evidence>
<keyword evidence="2" id="KW-1185">Reference proteome</keyword>
<evidence type="ECO:0000313" key="3">
    <source>
        <dbReference type="RefSeq" id="XP_015187201.1"/>
    </source>
</evidence>
<reference evidence="3" key="1">
    <citation type="submission" date="2025-08" db="UniProtKB">
        <authorList>
            <consortium name="RefSeq"/>
        </authorList>
    </citation>
    <scope>IDENTIFICATION</scope>
    <source>
        <tissue evidence="3">Whole body</tissue>
    </source>
</reference>
<evidence type="ECO:0000313" key="2">
    <source>
        <dbReference type="Proteomes" id="UP000694924"/>
    </source>
</evidence>
<dbReference type="RefSeq" id="XP_015187201.1">
    <property type="nucleotide sequence ID" value="XM_015331715.1"/>
</dbReference>
<dbReference type="InterPro" id="IPR036682">
    <property type="entry name" value="OS_D_A10/PebIII_sf"/>
</dbReference>
<gene>
    <name evidence="3" type="primary">LOC107072090</name>
</gene>
<feature type="signal peptide" evidence="1">
    <location>
        <begin position="1"/>
        <end position="24"/>
    </location>
</feature>
<dbReference type="Proteomes" id="UP000694924">
    <property type="component" value="Unplaced"/>
</dbReference>
<dbReference type="PANTHER" id="PTHR11257:SF12">
    <property type="entry name" value="EJACULATORY BULB-SPECIFIC PROTEIN 3-RELATED"/>
    <property type="match status" value="1"/>
</dbReference>
<dbReference type="GeneID" id="107072090"/>
<dbReference type="Gene3D" id="1.10.2080.10">
    <property type="entry name" value="Insect odorant-binding protein A10/Ejaculatory bulb-specific protein 3"/>
    <property type="match status" value="1"/>
</dbReference>
<dbReference type="InterPro" id="IPR005055">
    <property type="entry name" value="A10/PebIII"/>
</dbReference>
<name>A0ABM1J413_POLDO</name>
<accession>A0ABM1J413</accession>
<keyword evidence="1" id="KW-0732">Signal</keyword>